<evidence type="ECO:0000313" key="2">
    <source>
        <dbReference type="EMBL" id="MBB4678738.1"/>
    </source>
</evidence>
<dbReference type="InterPro" id="IPR010610">
    <property type="entry name" value="EryCIII-like_C"/>
</dbReference>
<comment type="caution">
    <text evidence="2">The sequence shown here is derived from an EMBL/GenBank/DDBJ whole genome shotgun (WGS) entry which is preliminary data.</text>
</comment>
<evidence type="ECO:0000313" key="3">
    <source>
        <dbReference type="Proteomes" id="UP000533598"/>
    </source>
</evidence>
<dbReference type="Pfam" id="PF06722">
    <property type="entry name" value="EryCIII-like_C"/>
    <property type="match status" value="1"/>
</dbReference>
<dbReference type="GO" id="GO:0008194">
    <property type="term" value="F:UDP-glycosyltransferase activity"/>
    <property type="evidence" value="ECO:0007669"/>
    <property type="project" value="InterPro"/>
</dbReference>
<dbReference type="InterPro" id="IPR050426">
    <property type="entry name" value="Glycosyltransferase_28"/>
</dbReference>
<reference evidence="2 3" key="1">
    <citation type="submission" date="2020-08" db="EMBL/GenBank/DDBJ databases">
        <title>Sequencing the genomes of 1000 actinobacteria strains.</title>
        <authorList>
            <person name="Klenk H.-P."/>
        </authorList>
    </citation>
    <scope>NUCLEOTIDE SEQUENCE [LARGE SCALE GENOMIC DNA]</scope>
    <source>
        <strain evidence="2 3">DSM 44230</strain>
    </source>
</reference>
<dbReference type="EMBL" id="JACHMH010000001">
    <property type="protein sequence ID" value="MBB4678738.1"/>
    <property type="molecule type" value="Genomic_DNA"/>
</dbReference>
<dbReference type="GO" id="GO:0017000">
    <property type="term" value="P:antibiotic biosynthetic process"/>
    <property type="evidence" value="ECO:0007669"/>
    <property type="project" value="UniProtKB-ARBA"/>
</dbReference>
<dbReference type="PANTHER" id="PTHR48050">
    <property type="entry name" value="STEROL 3-BETA-GLUCOSYLTRANSFERASE"/>
    <property type="match status" value="1"/>
</dbReference>
<dbReference type="RefSeq" id="WP_185004573.1">
    <property type="nucleotide sequence ID" value="NZ_BAAAUI010000010.1"/>
</dbReference>
<name>A0A7W7CFC7_9PSEU</name>
<gene>
    <name evidence="2" type="ORF">HNR67_004856</name>
</gene>
<dbReference type="InterPro" id="IPR002213">
    <property type="entry name" value="UDP_glucos_trans"/>
</dbReference>
<protein>
    <submittedName>
        <fullName evidence="2">UDP:flavonoid glycosyltransferase YjiC (YdhE family)</fullName>
    </submittedName>
</protein>
<dbReference type="AlphaFoldDB" id="A0A7W7CFC7"/>
<dbReference type="FunFam" id="3.40.50.2000:FF:000072">
    <property type="entry name" value="Glycosyl transferase"/>
    <property type="match status" value="1"/>
</dbReference>
<feature type="domain" description="Erythromycin biosynthesis protein CIII-like C-terminal" evidence="1">
    <location>
        <begin position="244"/>
        <end position="364"/>
    </location>
</feature>
<keyword evidence="2" id="KW-0808">Transferase</keyword>
<dbReference type="Proteomes" id="UP000533598">
    <property type="component" value="Unassembled WGS sequence"/>
</dbReference>
<sequence>MRLLFAAMAAHGHTYPLVPLAQAAIRAGHDVVFAAGAPFLPVLHAAGLPAVPAGMGLPEALAAATAAGVQAGDRQVGHALGQVMARQWAEDLAVLLARHRTELLIHDVTTLGAALAGAQAGIPVLAHTFGRVDPGPTWKMINWVFTELVEDAGLDAATVLHSGRVLDICPESVQAPGFLATADRIPLRPVGWSPPGAPPPVRRRPLVYLTLGTAFATPELLRQSLFGLATLPVDVLVTTGPTVPAAALGEVPGNVRVESWVAQQDLLPRADLVVHHGGSGTMLGAFQAGLPQLLLPRAADQFGNAEAVVTAGAGARLLPDDVTSEAVTTLAEALLADPGPRAAARRIAAEIAAMPSPDRVVAELTG</sequence>
<dbReference type="SUPFAM" id="SSF53756">
    <property type="entry name" value="UDP-Glycosyltransferase/glycogen phosphorylase"/>
    <property type="match status" value="1"/>
</dbReference>
<dbReference type="Gene3D" id="3.40.50.2000">
    <property type="entry name" value="Glycogen Phosphorylase B"/>
    <property type="match status" value="2"/>
</dbReference>
<dbReference type="GO" id="GO:0016758">
    <property type="term" value="F:hexosyltransferase activity"/>
    <property type="evidence" value="ECO:0007669"/>
    <property type="project" value="UniProtKB-ARBA"/>
</dbReference>
<evidence type="ECO:0000259" key="1">
    <source>
        <dbReference type="Pfam" id="PF06722"/>
    </source>
</evidence>
<organism evidence="2 3">
    <name type="scientific">Crossiella cryophila</name>
    <dbReference type="NCBI Taxonomy" id="43355"/>
    <lineage>
        <taxon>Bacteria</taxon>
        <taxon>Bacillati</taxon>
        <taxon>Actinomycetota</taxon>
        <taxon>Actinomycetes</taxon>
        <taxon>Pseudonocardiales</taxon>
        <taxon>Pseudonocardiaceae</taxon>
        <taxon>Crossiella</taxon>
    </lineage>
</organism>
<proteinExistence type="predicted"/>
<dbReference type="CDD" id="cd03784">
    <property type="entry name" value="GT1_Gtf-like"/>
    <property type="match status" value="1"/>
</dbReference>
<dbReference type="PANTHER" id="PTHR48050:SF13">
    <property type="entry name" value="STEROL 3-BETA-GLUCOSYLTRANSFERASE UGT80A2"/>
    <property type="match status" value="1"/>
</dbReference>
<keyword evidence="3" id="KW-1185">Reference proteome</keyword>
<accession>A0A7W7CFC7</accession>